<protein>
    <recommendedName>
        <fullName evidence="3">Kelch motif family protein</fullName>
    </recommendedName>
</protein>
<proteinExistence type="predicted"/>
<evidence type="ECO:0008006" key="3">
    <source>
        <dbReference type="Google" id="ProtNLM"/>
    </source>
</evidence>
<dbReference type="InterPro" id="IPR015915">
    <property type="entry name" value="Kelch-typ_b-propeller"/>
</dbReference>
<accession>X6MP59</accession>
<sequence length="248" mass="29553">MYFMYSLCFETVNELKNEQIYQMIIFSFDKIIFITYNEKDNTIIYNHVPVRQSIIEFHDYTYIHLNNYILFFGGYNLNHLRLVHIYSIQQNIFNIFEETLPTALSDGVAVLSEDNDIHIIGGIDQEHNELVSHIKTKLRLWDTSQLLENETKCILQYWIRTLQIRFIWVSELNKIIITYGINTTLLSSDNIAYASLNETSFYFTFTVQRIFLTINKKHNNLNLFVRFEFFPSIPVYLMDILRGKKNSH</sequence>
<dbReference type="Gene3D" id="2.120.10.80">
    <property type="entry name" value="Kelch-type beta propeller"/>
    <property type="match status" value="1"/>
</dbReference>
<evidence type="ECO:0000313" key="1">
    <source>
        <dbReference type="EMBL" id="ETO15227.1"/>
    </source>
</evidence>
<evidence type="ECO:0000313" key="2">
    <source>
        <dbReference type="Proteomes" id="UP000023152"/>
    </source>
</evidence>
<dbReference type="SUPFAM" id="SSF117281">
    <property type="entry name" value="Kelch motif"/>
    <property type="match status" value="1"/>
</dbReference>
<name>X6MP59_RETFI</name>
<dbReference type="Proteomes" id="UP000023152">
    <property type="component" value="Unassembled WGS sequence"/>
</dbReference>
<comment type="caution">
    <text evidence="1">The sequence shown here is derived from an EMBL/GenBank/DDBJ whole genome shotgun (WGS) entry which is preliminary data.</text>
</comment>
<keyword evidence="2" id="KW-1185">Reference proteome</keyword>
<gene>
    <name evidence="1" type="ORF">RFI_22137</name>
</gene>
<dbReference type="EMBL" id="ASPP01019351">
    <property type="protein sequence ID" value="ETO15227.1"/>
    <property type="molecule type" value="Genomic_DNA"/>
</dbReference>
<organism evidence="1 2">
    <name type="scientific">Reticulomyxa filosa</name>
    <dbReference type="NCBI Taxonomy" id="46433"/>
    <lineage>
        <taxon>Eukaryota</taxon>
        <taxon>Sar</taxon>
        <taxon>Rhizaria</taxon>
        <taxon>Retaria</taxon>
        <taxon>Foraminifera</taxon>
        <taxon>Monothalamids</taxon>
        <taxon>Reticulomyxidae</taxon>
        <taxon>Reticulomyxa</taxon>
    </lineage>
</organism>
<dbReference type="AlphaFoldDB" id="X6MP59"/>
<reference evidence="1 2" key="1">
    <citation type="journal article" date="2013" name="Curr. Biol.">
        <title>The Genome of the Foraminiferan Reticulomyxa filosa.</title>
        <authorList>
            <person name="Glockner G."/>
            <person name="Hulsmann N."/>
            <person name="Schleicher M."/>
            <person name="Noegel A.A."/>
            <person name="Eichinger L."/>
            <person name="Gallinger C."/>
            <person name="Pawlowski J."/>
            <person name="Sierra R."/>
            <person name="Euteneuer U."/>
            <person name="Pillet L."/>
            <person name="Moustafa A."/>
            <person name="Platzer M."/>
            <person name="Groth M."/>
            <person name="Szafranski K."/>
            <person name="Schliwa M."/>
        </authorList>
    </citation>
    <scope>NUCLEOTIDE SEQUENCE [LARGE SCALE GENOMIC DNA]</scope>
</reference>